<dbReference type="eggNOG" id="COG1605">
    <property type="taxonomic scope" value="Bacteria"/>
</dbReference>
<dbReference type="Proteomes" id="UP000005013">
    <property type="component" value="Chromosome"/>
</dbReference>
<dbReference type="InterPro" id="IPR036979">
    <property type="entry name" value="CM_dom_sf"/>
</dbReference>
<dbReference type="SUPFAM" id="SSF48600">
    <property type="entry name" value="Chorismate mutase II"/>
    <property type="match status" value="1"/>
</dbReference>
<evidence type="ECO:0000256" key="2">
    <source>
        <dbReference type="SAM" id="Coils"/>
    </source>
</evidence>
<gene>
    <name evidence="4" type="ordered locus">HCD_07075</name>
</gene>
<dbReference type="STRING" id="1163745.HCD_07075"/>
<keyword evidence="5" id="KW-1185">Reference proteome</keyword>
<dbReference type="Gene3D" id="1.20.59.10">
    <property type="entry name" value="Chorismate mutase"/>
    <property type="match status" value="1"/>
</dbReference>
<dbReference type="AlphaFoldDB" id="I0ETY9"/>
<dbReference type="PROSITE" id="PS51168">
    <property type="entry name" value="CHORISMATE_MUT_2"/>
    <property type="match status" value="1"/>
</dbReference>
<evidence type="ECO:0000259" key="3">
    <source>
        <dbReference type="PROSITE" id="PS51168"/>
    </source>
</evidence>
<evidence type="ECO:0000313" key="4">
    <source>
        <dbReference type="EMBL" id="AFI06408.1"/>
    </source>
</evidence>
<organism evidence="4 5">
    <name type="scientific">Helicobacter cetorum (strain ATCC BAA-540 / CCUG 52418 / MIT 99-5656)</name>
    <dbReference type="NCBI Taxonomy" id="1163745"/>
    <lineage>
        <taxon>Bacteria</taxon>
        <taxon>Pseudomonadati</taxon>
        <taxon>Campylobacterota</taxon>
        <taxon>Epsilonproteobacteria</taxon>
        <taxon>Campylobacterales</taxon>
        <taxon>Helicobacteraceae</taxon>
        <taxon>Helicobacter</taxon>
    </lineage>
</organism>
<sequence length="95" mass="11140">MSLKQNALENLRAEIDALDDELSTLLDKRLEIASKIALIKQESPIYRPKREQEILKRLLQRDFKYLNEEALTSIYTEIFKVSKSFQESVLKALKK</sequence>
<feature type="coiled-coil region" evidence="2">
    <location>
        <begin position="1"/>
        <end position="28"/>
    </location>
</feature>
<dbReference type="InterPro" id="IPR036263">
    <property type="entry name" value="Chorismate_II_sf"/>
</dbReference>
<dbReference type="SMART" id="SM00830">
    <property type="entry name" value="CM_2"/>
    <property type="match status" value="1"/>
</dbReference>
<dbReference type="Pfam" id="PF01817">
    <property type="entry name" value="CM_2"/>
    <property type="match status" value="1"/>
</dbReference>
<name>I0ETY9_HELCM</name>
<dbReference type="EC" id="5.4.99.5" evidence="1"/>
<evidence type="ECO:0000313" key="5">
    <source>
        <dbReference type="Proteomes" id="UP000005013"/>
    </source>
</evidence>
<reference evidence="4 5" key="1">
    <citation type="journal article" date="2013" name="PLoS ONE">
        <title>Sequence Divergence and Conservation in Genomes ofHelicobacter cetorum Strains from a Dolphin and a Whale.</title>
        <authorList>
            <person name="Kersulyte D."/>
            <person name="Rossi M."/>
            <person name="Berg D.E."/>
        </authorList>
    </citation>
    <scope>NUCLEOTIDE SEQUENCE [LARGE SCALE GENOMIC DNA]</scope>
    <source>
        <strain evidence="4 5">MIT 99-5656</strain>
    </source>
</reference>
<dbReference type="GO" id="GO:0046417">
    <property type="term" value="P:chorismate metabolic process"/>
    <property type="evidence" value="ECO:0007669"/>
    <property type="project" value="InterPro"/>
</dbReference>
<dbReference type="GO" id="GO:0004106">
    <property type="term" value="F:chorismate mutase activity"/>
    <property type="evidence" value="ECO:0007669"/>
    <property type="project" value="UniProtKB-EC"/>
</dbReference>
<dbReference type="PATRIC" id="fig|1163745.3.peg.1490"/>
<evidence type="ECO:0000256" key="1">
    <source>
        <dbReference type="ARBA" id="ARBA00012404"/>
    </source>
</evidence>
<protein>
    <recommendedName>
        <fullName evidence="1">chorismate mutase</fullName>
        <ecNumber evidence="1">5.4.99.5</ecNumber>
    </recommendedName>
</protein>
<dbReference type="KEGG" id="hcm:HCD_07075"/>
<dbReference type="HOGENOM" id="CLU_131518_3_1_7"/>
<proteinExistence type="predicted"/>
<dbReference type="EMBL" id="CP003481">
    <property type="protein sequence ID" value="AFI06408.1"/>
    <property type="molecule type" value="Genomic_DNA"/>
</dbReference>
<accession>I0ETY9</accession>
<dbReference type="InterPro" id="IPR002701">
    <property type="entry name" value="CM_II_prokaryot"/>
</dbReference>
<keyword evidence="2" id="KW-0175">Coiled coil</keyword>
<dbReference type="RefSeq" id="WP_014659889.1">
    <property type="nucleotide sequence ID" value="NC_017735.1"/>
</dbReference>
<feature type="domain" description="Chorismate mutase" evidence="3">
    <location>
        <begin position="2"/>
        <end position="90"/>
    </location>
</feature>